<evidence type="ECO:0000313" key="3">
    <source>
        <dbReference type="Proteomes" id="UP001054889"/>
    </source>
</evidence>
<proteinExistence type="predicted"/>
<keyword evidence="3" id="KW-1185">Reference proteome</keyword>
<dbReference type="EMBL" id="BQKI01000015">
    <property type="protein sequence ID" value="GJN08625.1"/>
    <property type="molecule type" value="Genomic_DNA"/>
</dbReference>
<reference evidence="2" key="1">
    <citation type="journal article" date="2018" name="DNA Res.">
        <title>Multiple hybrid de novo genome assembly of finger millet, an orphan allotetraploid crop.</title>
        <authorList>
            <person name="Hatakeyama M."/>
            <person name="Aluri S."/>
            <person name="Balachadran M.T."/>
            <person name="Sivarajan S.R."/>
            <person name="Patrignani A."/>
            <person name="Gruter S."/>
            <person name="Poveda L."/>
            <person name="Shimizu-Inatsugi R."/>
            <person name="Baeten J."/>
            <person name="Francoijs K.J."/>
            <person name="Nataraja K.N."/>
            <person name="Reddy Y.A.N."/>
            <person name="Phadnis S."/>
            <person name="Ravikumar R.L."/>
            <person name="Schlapbach R."/>
            <person name="Sreeman S.M."/>
            <person name="Shimizu K.K."/>
        </authorList>
    </citation>
    <scope>NUCLEOTIDE SEQUENCE</scope>
</reference>
<reference evidence="2" key="2">
    <citation type="submission" date="2021-12" db="EMBL/GenBank/DDBJ databases">
        <title>Resequencing data analysis of finger millet.</title>
        <authorList>
            <person name="Hatakeyama M."/>
            <person name="Aluri S."/>
            <person name="Balachadran M.T."/>
            <person name="Sivarajan S.R."/>
            <person name="Poveda L."/>
            <person name="Shimizu-Inatsugi R."/>
            <person name="Schlapbach R."/>
            <person name="Sreeman S.M."/>
            <person name="Shimizu K.K."/>
        </authorList>
    </citation>
    <scope>NUCLEOTIDE SEQUENCE</scope>
</reference>
<dbReference type="Proteomes" id="UP001054889">
    <property type="component" value="Unassembled WGS sequence"/>
</dbReference>
<gene>
    <name evidence="2" type="primary">ga26567</name>
    <name evidence="2" type="ORF">PR202_ga26567</name>
</gene>
<feature type="compositionally biased region" description="Polar residues" evidence="1">
    <location>
        <begin position="196"/>
        <end position="218"/>
    </location>
</feature>
<comment type="caution">
    <text evidence="2">The sequence shown here is derived from an EMBL/GenBank/DDBJ whole genome shotgun (WGS) entry which is preliminary data.</text>
</comment>
<evidence type="ECO:0000256" key="1">
    <source>
        <dbReference type="SAM" id="MobiDB-lite"/>
    </source>
</evidence>
<protein>
    <submittedName>
        <fullName evidence="2">Uncharacterized protein</fullName>
    </submittedName>
</protein>
<feature type="region of interest" description="Disordered" evidence="1">
    <location>
        <begin position="247"/>
        <end position="274"/>
    </location>
</feature>
<name>A0AAV5DEG5_ELECO</name>
<evidence type="ECO:0000313" key="2">
    <source>
        <dbReference type="EMBL" id="GJN08625.1"/>
    </source>
</evidence>
<sequence>MYVLICRHKKRCSGSYHRVQEPAPGSLELKRSKAEEALDDGMTVETVCKSLHPTSNKGEKGNEKEEDASAEFLYHADDALGCSGLGSSSRDKSNKKIKLSKDVGFDLRTNDIVQEVAKRPRTAVLQNQECSRRKKRKPSNWDGAYSVVIEWLNYYSVSDSDEDEVPLINKRTERRKRQKIIEMSLAREFSDGVKFASSTSGSVNGTNDIDIGSRSSEPGNDRRFAIVAASRPEERLLPNHAVANHEAGDKATHESMSSPLHSPIRGDIIDISDG</sequence>
<feature type="region of interest" description="Disordered" evidence="1">
    <location>
        <begin position="196"/>
        <end position="221"/>
    </location>
</feature>
<accession>A0AAV5DEG5</accession>
<organism evidence="2 3">
    <name type="scientific">Eleusine coracana subsp. coracana</name>
    <dbReference type="NCBI Taxonomy" id="191504"/>
    <lineage>
        <taxon>Eukaryota</taxon>
        <taxon>Viridiplantae</taxon>
        <taxon>Streptophyta</taxon>
        <taxon>Embryophyta</taxon>
        <taxon>Tracheophyta</taxon>
        <taxon>Spermatophyta</taxon>
        <taxon>Magnoliopsida</taxon>
        <taxon>Liliopsida</taxon>
        <taxon>Poales</taxon>
        <taxon>Poaceae</taxon>
        <taxon>PACMAD clade</taxon>
        <taxon>Chloridoideae</taxon>
        <taxon>Cynodonteae</taxon>
        <taxon>Eleusininae</taxon>
        <taxon>Eleusine</taxon>
    </lineage>
</organism>
<dbReference type="AlphaFoldDB" id="A0AAV5DEG5"/>